<evidence type="ECO:0000313" key="1">
    <source>
        <dbReference type="EMBL" id="KRZ14999.1"/>
    </source>
</evidence>
<sequence length="99" mass="11552">MKGVSLGKCNKQYCTTIMYGNHQLYRIDDLIGYLTELLYKNKTQLLPLKSHNDSTFLAISRHIRFPIKQRYIGAYCKVSSESTLYLCDKSLLSFADWLY</sequence>
<dbReference type="Proteomes" id="UP000055024">
    <property type="component" value="Unassembled WGS sequence"/>
</dbReference>
<name>A0A0V1HXQ8_9BILA</name>
<evidence type="ECO:0000313" key="2">
    <source>
        <dbReference type="Proteomes" id="UP000055024"/>
    </source>
</evidence>
<keyword evidence="2" id="KW-1185">Reference proteome</keyword>
<organism evidence="1 2">
    <name type="scientific">Trichinella zimbabwensis</name>
    <dbReference type="NCBI Taxonomy" id="268475"/>
    <lineage>
        <taxon>Eukaryota</taxon>
        <taxon>Metazoa</taxon>
        <taxon>Ecdysozoa</taxon>
        <taxon>Nematoda</taxon>
        <taxon>Enoplea</taxon>
        <taxon>Dorylaimia</taxon>
        <taxon>Trichinellida</taxon>
        <taxon>Trichinellidae</taxon>
        <taxon>Trichinella</taxon>
    </lineage>
</organism>
<comment type="caution">
    <text evidence="1">The sequence shown here is derived from an EMBL/GenBank/DDBJ whole genome shotgun (WGS) entry which is preliminary data.</text>
</comment>
<proteinExistence type="predicted"/>
<dbReference type="EMBL" id="JYDP01000020">
    <property type="protein sequence ID" value="KRZ14999.1"/>
    <property type="molecule type" value="Genomic_DNA"/>
</dbReference>
<reference evidence="1 2" key="1">
    <citation type="submission" date="2015-01" db="EMBL/GenBank/DDBJ databases">
        <title>Evolution of Trichinella species and genotypes.</title>
        <authorList>
            <person name="Korhonen P.K."/>
            <person name="Edoardo P."/>
            <person name="Giuseppe L.R."/>
            <person name="Gasser R.B."/>
        </authorList>
    </citation>
    <scope>NUCLEOTIDE SEQUENCE [LARGE SCALE GENOMIC DNA]</scope>
    <source>
        <strain evidence="1">ISS1029</strain>
    </source>
</reference>
<accession>A0A0V1HXQ8</accession>
<protein>
    <submittedName>
        <fullName evidence="1">Uncharacterized protein</fullName>
    </submittedName>
</protein>
<gene>
    <name evidence="1" type="ORF">T11_12439</name>
</gene>
<dbReference type="AlphaFoldDB" id="A0A0V1HXQ8"/>